<evidence type="ECO:0000313" key="2">
    <source>
        <dbReference type="Proteomes" id="UP000282386"/>
    </source>
</evidence>
<keyword evidence="1" id="KW-0347">Helicase</keyword>
<dbReference type="AlphaFoldDB" id="A0A7Z9D643"/>
<keyword evidence="1" id="KW-0378">Hydrolase</keyword>
<reference evidence="1 2" key="1">
    <citation type="submission" date="2018-12" db="EMBL/GenBank/DDBJ databases">
        <authorList>
            <consortium name="Pathogen Informatics"/>
        </authorList>
    </citation>
    <scope>NUCLEOTIDE SEQUENCE [LARGE SCALE GENOMIC DNA]</scope>
    <source>
        <strain evidence="1 2">NCTC10207</strain>
    </source>
</reference>
<proteinExistence type="predicted"/>
<dbReference type="Gene3D" id="3.40.50.300">
    <property type="entry name" value="P-loop containing nucleotide triphosphate hydrolases"/>
    <property type="match status" value="1"/>
</dbReference>
<accession>A0A7Z9D643</accession>
<keyword evidence="1" id="KW-0547">Nucleotide-binding</keyword>
<dbReference type="RefSeq" id="WP_126499578.1">
    <property type="nucleotide sequence ID" value="NZ_LR134479.1"/>
</dbReference>
<sequence length="360" mass="40813">MDLAILAPAGGRKTQKIIDMCADVAVPRKRAVITFTTNVQKILIDRLLASDARSQMPTVMGWYTFLLDHIVRPYAPSVTELHGSRVKGLAWVDGTLPRNLSRVDYYLDSAGDAYSERLGLLASKTLTADGKAVIDRLERIFDEIYIDEVQDLRGNDLDVLNALLRSKIHVILVGDVRQRLLSTSKSSRKNMKYDGLDLAGWFHEMDEKELLDLQTIQETWRCCPEVIQFADQMFADDMFPTTKSNVTVPTGTHHGIWLVEEPHIEEYIRRFHPACYRDSVRTKLVGTDSAMNFGLCKGATEEHVLIFPTGPMKKFWKDKTNNLADKSRMNAYVAITRARWSVAIYVDSAKGYDIPVWKPS</sequence>
<name>A0A7Z9D643_9MICC</name>
<dbReference type="SUPFAM" id="SSF52540">
    <property type="entry name" value="P-loop containing nucleoside triphosphate hydrolases"/>
    <property type="match status" value="1"/>
</dbReference>
<dbReference type="InterPro" id="IPR027417">
    <property type="entry name" value="P-loop_NTPase"/>
</dbReference>
<gene>
    <name evidence="1" type="ORF">NCTC10207_00353</name>
</gene>
<keyword evidence="1" id="KW-0067">ATP-binding</keyword>
<evidence type="ECO:0000313" key="1">
    <source>
        <dbReference type="EMBL" id="VEI22279.1"/>
    </source>
</evidence>
<dbReference type="Proteomes" id="UP000282386">
    <property type="component" value="Chromosome"/>
</dbReference>
<protein>
    <submittedName>
        <fullName evidence="1">UvrD/REP helicase</fullName>
    </submittedName>
</protein>
<organism evidence="1 2">
    <name type="scientific">Rothia aeria</name>
    <dbReference type="NCBI Taxonomy" id="172042"/>
    <lineage>
        <taxon>Bacteria</taxon>
        <taxon>Bacillati</taxon>
        <taxon>Actinomycetota</taxon>
        <taxon>Actinomycetes</taxon>
        <taxon>Micrococcales</taxon>
        <taxon>Micrococcaceae</taxon>
        <taxon>Rothia</taxon>
    </lineage>
</organism>
<dbReference type="GO" id="GO:0004386">
    <property type="term" value="F:helicase activity"/>
    <property type="evidence" value="ECO:0007669"/>
    <property type="project" value="UniProtKB-KW"/>
</dbReference>
<dbReference type="EMBL" id="LR134479">
    <property type="protein sequence ID" value="VEI22279.1"/>
    <property type="molecule type" value="Genomic_DNA"/>
</dbReference>